<protein>
    <submittedName>
        <fullName evidence="3">Right-handed parallel beta-helix repeat-containing protein</fullName>
    </submittedName>
</protein>
<feature type="signal peptide" evidence="1">
    <location>
        <begin position="1"/>
        <end position="24"/>
    </location>
</feature>
<dbReference type="EMBL" id="JACYTQ010000001">
    <property type="protein sequence ID" value="MBD8487773.1"/>
    <property type="molecule type" value="Genomic_DNA"/>
</dbReference>
<dbReference type="SMART" id="SM00710">
    <property type="entry name" value="PbH1"/>
    <property type="match status" value="6"/>
</dbReference>
<evidence type="ECO:0000313" key="3">
    <source>
        <dbReference type="EMBL" id="MBD8487773.1"/>
    </source>
</evidence>
<feature type="chain" id="PRO_5046855940" evidence="1">
    <location>
        <begin position="25"/>
        <end position="546"/>
    </location>
</feature>
<dbReference type="InterPro" id="IPR011050">
    <property type="entry name" value="Pectin_lyase_fold/virulence"/>
</dbReference>
<evidence type="ECO:0000259" key="2">
    <source>
        <dbReference type="Pfam" id="PF13229"/>
    </source>
</evidence>
<dbReference type="Gene3D" id="2.160.20.10">
    <property type="entry name" value="Single-stranded right-handed beta-helix, Pectin lyase-like"/>
    <property type="match status" value="1"/>
</dbReference>
<evidence type="ECO:0000313" key="4">
    <source>
        <dbReference type="Proteomes" id="UP000647133"/>
    </source>
</evidence>
<comment type="caution">
    <text evidence="3">The sequence shown here is derived from an EMBL/GenBank/DDBJ whole genome shotgun (WGS) entry which is preliminary data.</text>
</comment>
<sequence length="546" mass="59934">MTGKLFKISVLHVLCMIMSWGGHAKDYYVHPTKGKDTNSGSSQSTALQSLDKINSLRLEAGDRVLLAAGEVFQGAISLKGVKGTKQSPIVFHSFPWEGSKSDKAVINAKSQDAGILLKDCSWISIKGLEIQADGFDEGIEQNAKMRCGILVTNQEAEKVQGIEIDNVFIHDVFFANPGISRGENEIKTANGTQAYGWGIRVINSNPDLMIQEVKISNCKVENVAHTGIKLTGKNHNIQQVKISNNEVSRPGGPGIQMSGVRFVHVLNNIVQYSGSPDDSRKWGRGSGLWTWGSSQVMIEHNQFMHANGPADSAGAHIDFNCDNVVMQYNFSAFNAGGFCEILGNNFNCSYRFNISVNDGHRDKGVAGAFQEGKIFWLSGYQGEKARKGPINSYFYNNTIYVSKDHTAKIAIENNSSGILIANNIFCIEGESKYVLGDQYNPDDGKGNVSLENVTFENNLFYDKNNWPKEAMIYDQSPIYGNPQFANAGGEKPSDYIPSNTNLVKQGIEVKRIEGDPFGLVRGLQMKTDFLGQEINGINFIGAIKPE</sequence>
<accession>A0ABR9AIU2</accession>
<dbReference type="InterPro" id="IPR012334">
    <property type="entry name" value="Pectin_lyas_fold"/>
</dbReference>
<name>A0ABR9AIU2_9BACT</name>
<keyword evidence="4" id="KW-1185">Reference proteome</keyword>
<feature type="domain" description="Right handed beta helix" evidence="2">
    <location>
        <begin position="212"/>
        <end position="347"/>
    </location>
</feature>
<dbReference type="Pfam" id="PF13229">
    <property type="entry name" value="Beta_helix"/>
    <property type="match status" value="1"/>
</dbReference>
<dbReference type="RefSeq" id="WP_192008254.1">
    <property type="nucleotide sequence ID" value="NZ_JACYTQ010000001.1"/>
</dbReference>
<keyword evidence="1" id="KW-0732">Signal</keyword>
<gene>
    <name evidence="3" type="ORF">IFO69_03325</name>
</gene>
<dbReference type="InterPro" id="IPR039448">
    <property type="entry name" value="Beta_helix"/>
</dbReference>
<dbReference type="InterPro" id="IPR006626">
    <property type="entry name" value="PbH1"/>
</dbReference>
<organism evidence="3 4">
    <name type="scientific">Echinicola arenosa</name>
    <dbReference type="NCBI Taxonomy" id="2774144"/>
    <lineage>
        <taxon>Bacteria</taxon>
        <taxon>Pseudomonadati</taxon>
        <taxon>Bacteroidota</taxon>
        <taxon>Cytophagia</taxon>
        <taxon>Cytophagales</taxon>
        <taxon>Cyclobacteriaceae</taxon>
        <taxon>Echinicola</taxon>
    </lineage>
</organism>
<dbReference type="Proteomes" id="UP000647133">
    <property type="component" value="Unassembled WGS sequence"/>
</dbReference>
<dbReference type="SUPFAM" id="SSF51126">
    <property type="entry name" value="Pectin lyase-like"/>
    <property type="match status" value="1"/>
</dbReference>
<proteinExistence type="predicted"/>
<evidence type="ECO:0000256" key="1">
    <source>
        <dbReference type="SAM" id="SignalP"/>
    </source>
</evidence>
<reference evidence="3 4" key="1">
    <citation type="submission" date="2020-09" db="EMBL/GenBank/DDBJ databases">
        <title>Echinicola sp. CAU 1574 isolated from sand of Sido Beach.</title>
        <authorList>
            <person name="Kim W."/>
        </authorList>
    </citation>
    <scope>NUCLEOTIDE SEQUENCE [LARGE SCALE GENOMIC DNA]</scope>
    <source>
        <strain evidence="3 4">CAU 1574</strain>
    </source>
</reference>